<feature type="compositionally biased region" description="Basic residues" evidence="1">
    <location>
        <begin position="1"/>
        <end position="10"/>
    </location>
</feature>
<dbReference type="PANTHER" id="PTHR46238:SF8">
    <property type="entry name" value="ENDONUCLEASE_EXONUCLEASE_PHOSPHATASE DOMAIN-CONTAINING PROTEIN"/>
    <property type="match status" value="1"/>
</dbReference>
<dbReference type="PANTHER" id="PTHR46238">
    <property type="entry name" value="REVERSE TRANSCRIPTASE DOMAIN-CONTAINING PROTEIN"/>
    <property type="match status" value="1"/>
</dbReference>
<comment type="caution">
    <text evidence="2">The sequence shown here is derived from an EMBL/GenBank/DDBJ whole genome shotgun (WGS) entry which is preliminary data.</text>
</comment>
<dbReference type="EMBL" id="JACXVP010000012">
    <property type="protein sequence ID" value="KAG5572676.1"/>
    <property type="molecule type" value="Genomic_DNA"/>
</dbReference>
<sequence>MGLSGRRCKRLVVGSTRRGRDRPKKYSGEVIRQDMTQLHITEEMTLDRKE</sequence>
<dbReference type="OrthoDB" id="1302702at2759"/>
<evidence type="ECO:0000313" key="2">
    <source>
        <dbReference type="EMBL" id="KAG5572676.1"/>
    </source>
</evidence>
<evidence type="ECO:0000256" key="1">
    <source>
        <dbReference type="SAM" id="MobiDB-lite"/>
    </source>
</evidence>
<accession>A0A9J5WBK2</accession>
<gene>
    <name evidence="2" type="ORF">H5410_062442</name>
</gene>
<keyword evidence="3" id="KW-1185">Reference proteome</keyword>
<dbReference type="Proteomes" id="UP000824120">
    <property type="component" value="Chromosome 12"/>
</dbReference>
<organism evidence="2 3">
    <name type="scientific">Solanum commersonii</name>
    <name type="common">Commerson's wild potato</name>
    <name type="synonym">Commerson's nightshade</name>
    <dbReference type="NCBI Taxonomy" id="4109"/>
    <lineage>
        <taxon>Eukaryota</taxon>
        <taxon>Viridiplantae</taxon>
        <taxon>Streptophyta</taxon>
        <taxon>Embryophyta</taxon>
        <taxon>Tracheophyta</taxon>
        <taxon>Spermatophyta</taxon>
        <taxon>Magnoliopsida</taxon>
        <taxon>eudicotyledons</taxon>
        <taxon>Gunneridae</taxon>
        <taxon>Pentapetalae</taxon>
        <taxon>asterids</taxon>
        <taxon>lamiids</taxon>
        <taxon>Solanales</taxon>
        <taxon>Solanaceae</taxon>
        <taxon>Solanoideae</taxon>
        <taxon>Solaneae</taxon>
        <taxon>Solanum</taxon>
    </lineage>
</organism>
<dbReference type="AlphaFoldDB" id="A0A9J5WBK2"/>
<protein>
    <submittedName>
        <fullName evidence="2">Uncharacterized protein</fullName>
    </submittedName>
</protein>
<evidence type="ECO:0000313" key="3">
    <source>
        <dbReference type="Proteomes" id="UP000824120"/>
    </source>
</evidence>
<proteinExistence type="predicted"/>
<name>A0A9J5WBK2_SOLCO</name>
<reference evidence="2 3" key="1">
    <citation type="submission" date="2020-09" db="EMBL/GenBank/DDBJ databases">
        <title>De no assembly of potato wild relative species, Solanum commersonii.</title>
        <authorList>
            <person name="Cho K."/>
        </authorList>
    </citation>
    <scope>NUCLEOTIDE SEQUENCE [LARGE SCALE GENOMIC DNA]</scope>
    <source>
        <strain evidence="2">LZ3.2</strain>
        <tissue evidence="2">Leaf</tissue>
    </source>
</reference>
<feature type="region of interest" description="Disordered" evidence="1">
    <location>
        <begin position="1"/>
        <end position="26"/>
    </location>
</feature>